<dbReference type="InterPro" id="IPR011990">
    <property type="entry name" value="TPR-like_helical_dom_sf"/>
</dbReference>
<dbReference type="Proteomes" id="UP000663842">
    <property type="component" value="Unassembled WGS sequence"/>
</dbReference>
<dbReference type="SUPFAM" id="SSF48452">
    <property type="entry name" value="TPR-like"/>
    <property type="match status" value="1"/>
</dbReference>
<dbReference type="Gene3D" id="1.25.40.10">
    <property type="entry name" value="Tetratricopeptide repeat domain"/>
    <property type="match status" value="1"/>
</dbReference>
<evidence type="ECO:0000313" key="1">
    <source>
        <dbReference type="EMBL" id="CAF4288153.1"/>
    </source>
</evidence>
<proteinExistence type="predicted"/>
<dbReference type="AlphaFoldDB" id="A0A820H5D6"/>
<gene>
    <name evidence="1" type="ORF">UXM345_LOCUS32722</name>
</gene>
<feature type="non-terminal residue" evidence="1">
    <location>
        <position position="1"/>
    </location>
</feature>
<accession>A0A820H5D6</accession>
<reference evidence="1" key="1">
    <citation type="submission" date="2021-02" db="EMBL/GenBank/DDBJ databases">
        <authorList>
            <person name="Nowell W R."/>
        </authorList>
    </citation>
    <scope>NUCLEOTIDE SEQUENCE</scope>
</reference>
<dbReference type="EMBL" id="CAJOBF010010232">
    <property type="protein sequence ID" value="CAF4288153.1"/>
    <property type="molecule type" value="Genomic_DNA"/>
</dbReference>
<sequence length="695" mass="79303">HPRICLILPRTKPTNPLRQSYILPITSAQQNPDQVTRATEHAKLVRTFQRNINILITCIDLKLALGAVHEYNNVSIETFDDECACITKILSVQDKLIYAIVSTYLDDFVIPLIHNHRCVEKIYTYQPSEDQGPTYCFQEYPKICGNGLSIDLLMDQITEDMDSVTKRPSRWSRSKTLLNQLCYQTNEPKTSLSIKDAFKVDLNNIHIFILILDLPQPFRLSHSAINIKEFYYIEQCTQSINNSGLPDIFLIVSMSKFYDIRALAELDPVHAIYVVTDIKLNDQFETMSIHSKLSGIFGLNEDLLDQLITDICFYRQIQRHLPTMNAFKLEPNILHKLSDHQIEFLCVQLFSGILPQLPMQSLTSSSNTQDNVRLLADIIQTNVEIKNLFKDFNISALASSVTALKDINQQIESLVKTNNQFPDTVYRAHIVSKRDVEMLQQNSNNILALQTFILASRSFQSIADIRRRAVDKQLTVVLFELKLSKNMSVAALNLDTIVLSLGTIFRLVSTGVDPSGVWRAQLEPVDGAMECIKNQLQIEIGGQLTWLTFGNYLTALKRVDAAKRYYEYILLVLPSDHPSFAFIYDNLTLVYLEITNDNKALELLSKASKFDTASLPKPVKHTKLLVTNFFCPTSSSTDKAAIFKKIAENKYYEGDKKATLEYYRQTLHVATDHFNSIRLKSKHFCMKIARGFENK</sequence>
<comment type="caution">
    <text evidence="1">The sequence shown here is derived from an EMBL/GenBank/DDBJ whole genome shotgun (WGS) entry which is preliminary data.</text>
</comment>
<name>A0A820H5D6_9BILA</name>
<organism evidence="1 2">
    <name type="scientific">Rotaria magnacalcarata</name>
    <dbReference type="NCBI Taxonomy" id="392030"/>
    <lineage>
        <taxon>Eukaryota</taxon>
        <taxon>Metazoa</taxon>
        <taxon>Spiralia</taxon>
        <taxon>Gnathifera</taxon>
        <taxon>Rotifera</taxon>
        <taxon>Eurotatoria</taxon>
        <taxon>Bdelloidea</taxon>
        <taxon>Philodinida</taxon>
        <taxon>Philodinidae</taxon>
        <taxon>Rotaria</taxon>
    </lineage>
</organism>
<evidence type="ECO:0000313" key="2">
    <source>
        <dbReference type="Proteomes" id="UP000663842"/>
    </source>
</evidence>
<protein>
    <submittedName>
        <fullName evidence="1">Uncharacterized protein</fullName>
    </submittedName>
</protein>